<dbReference type="Pfam" id="PF01464">
    <property type="entry name" value="SLT"/>
    <property type="match status" value="1"/>
</dbReference>
<name>A0A644TZ50_9ZZZZ</name>
<protein>
    <recommendedName>
        <fullName evidence="1">Transglycosylase SLT domain-containing protein</fullName>
    </recommendedName>
</protein>
<reference evidence="2" key="1">
    <citation type="submission" date="2019-08" db="EMBL/GenBank/DDBJ databases">
        <authorList>
            <person name="Kucharzyk K."/>
            <person name="Murdoch R.W."/>
            <person name="Higgins S."/>
            <person name="Loffler F."/>
        </authorList>
    </citation>
    <scope>NUCLEOTIDE SEQUENCE</scope>
</reference>
<comment type="caution">
    <text evidence="2">The sequence shown here is derived from an EMBL/GenBank/DDBJ whole genome shotgun (WGS) entry which is preliminary data.</text>
</comment>
<organism evidence="2">
    <name type="scientific">bioreactor metagenome</name>
    <dbReference type="NCBI Taxonomy" id="1076179"/>
    <lineage>
        <taxon>unclassified sequences</taxon>
        <taxon>metagenomes</taxon>
        <taxon>ecological metagenomes</taxon>
    </lineage>
</organism>
<dbReference type="AlphaFoldDB" id="A0A644TZ50"/>
<dbReference type="InterPro" id="IPR008258">
    <property type="entry name" value="Transglycosylase_SLT_dom_1"/>
</dbReference>
<gene>
    <name evidence="2" type="ORF">SDC9_17708</name>
</gene>
<dbReference type="EMBL" id="VSSQ01000062">
    <property type="protein sequence ID" value="MPL71929.1"/>
    <property type="molecule type" value="Genomic_DNA"/>
</dbReference>
<evidence type="ECO:0000259" key="1">
    <source>
        <dbReference type="Pfam" id="PF01464"/>
    </source>
</evidence>
<sequence length="261" mass="28747">MKRLIGIGLMAGAGYMLYKLLKGDNLTLAQKLSRRIAACRPTGCAMLNGSDYSIIKTPSLEAGYYQNHERAQIAAKINEIKAAYGTIVRTVASITNVPEMLLYAFIFIESAGNRYAVNGNTIGLMQLAPAGASDMIFLENKRGRLQPAEKAILRKYMGSRLDACLRMKWMGETGVHVTPADLGNPEFNVLAGAIYLGILLDEHLEGDYVRLDKVVARYNRGYFAKNLTGDYDSFYLSQNTITQNYILKLVGTNGIIDILTA</sequence>
<dbReference type="Gene3D" id="1.10.530.10">
    <property type="match status" value="1"/>
</dbReference>
<dbReference type="SUPFAM" id="SSF53955">
    <property type="entry name" value="Lysozyme-like"/>
    <property type="match status" value="1"/>
</dbReference>
<feature type="domain" description="Transglycosylase SLT" evidence="1">
    <location>
        <begin position="92"/>
        <end position="146"/>
    </location>
</feature>
<dbReference type="InterPro" id="IPR023346">
    <property type="entry name" value="Lysozyme-like_dom_sf"/>
</dbReference>
<accession>A0A644TZ50</accession>
<proteinExistence type="predicted"/>
<evidence type="ECO:0000313" key="2">
    <source>
        <dbReference type="EMBL" id="MPL71929.1"/>
    </source>
</evidence>